<gene>
    <name evidence="2" type="ORF">VNO77_18705</name>
</gene>
<keyword evidence="1" id="KW-1133">Transmembrane helix</keyword>
<reference evidence="2 3" key="1">
    <citation type="submission" date="2024-01" db="EMBL/GenBank/DDBJ databases">
        <title>The genomes of 5 underutilized Papilionoideae crops provide insights into root nodulation and disease resistanc.</title>
        <authorList>
            <person name="Jiang F."/>
        </authorList>
    </citation>
    <scope>NUCLEOTIDE SEQUENCE [LARGE SCALE GENOMIC DNA]</scope>
    <source>
        <strain evidence="2">LVBAO_FW01</strain>
        <tissue evidence="2">Leaves</tissue>
    </source>
</reference>
<keyword evidence="3" id="KW-1185">Reference proteome</keyword>
<dbReference type="AlphaFoldDB" id="A0AAN9QKL8"/>
<evidence type="ECO:0000256" key="1">
    <source>
        <dbReference type="SAM" id="Phobius"/>
    </source>
</evidence>
<organism evidence="2 3">
    <name type="scientific">Canavalia gladiata</name>
    <name type="common">Sword bean</name>
    <name type="synonym">Dolichos gladiatus</name>
    <dbReference type="NCBI Taxonomy" id="3824"/>
    <lineage>
        <taxon>Eukaryota</taxon>
        <taxon>Viridiplantae</taxon>
        <taxon>Streptophyta</taxon>
        <taxon>Embryophyta</taxon>
        <taxon>Tracheophyta</taxon>
        <taxon>Spermatophyta</taxon>
        <taxon>Magnoliopsida</taxon>
        <taxon>eudicotyledons</taxon>
        <taxon>Gunneridae</taxon>
        <taxon>Pentapetalae</taxon>
        <taxon>rosids</taxon>
        <taxon>fabids</taxon>
        <taxon>Fabales</taxon>
        <taxon>Fabaceae</taxon>
        <taxon>Papilionoideae</taxon>
        <taxon>50 kb inversion clade</taxon>
        <taxon>NPAAA clade</taxon>
        <taxon>indigoferoid/millettioid clade</taxon>
        <taxon>Phaseoleae</taxon>
        <taxon>Canavalia</taxon>
    </lineage>
</organism>
<dbReference type="Proteomes" id="UP001367508">
    <property type="component" value="Unassembled WGS sequence"/>
</dbReference>
<evidence type="ECO:0000313" key="3">
    <source>
        <dbReference type="Proteomes" id="UP001367508"/>
    </source>
</evidence>
<dbReference type="EMBL" id="JAYMYQ010000004">
    <property type="protein sequence ID" value="KAK7338106.1"/>
    <property type="molecule type" value="Genomic_DNA"/>
</dbReference>
<name>A0AAN9QKL8_CANGL</name>
<proteinExistence type="predicted"/>
<keyword evidence="1" id="KW-0472">Membrane</keyword>
<protein>
    <submittedName>
        <fullName evidence="2">Uncharacterized protein</fullName>
    </submittedName>
</protein>
<feature type="transmembrane region" description="Helical" evidence="1">
    <location>
        <begin position="15"/>
        <end position="34"/>
    </location>
</feature>
<comment type="caution">
    <text evidence="2">The sequence shown here is derived from an EMBL/GenBank/DDBJ whole genome shotgun (WGS) entry which is preliminary data.</text>
</comment>
<keyword evidence="1" id="KW-0812">Transmembrane</keyword>
<sequence length="71" mass="7678">MLGDMPASKPNAQLALYYSATCWISGWGLALISYQNGEMILVFPGLPYGGRSLDRYMAAGNNAMDIMASQI</sequence>
<accession>A0AAN9QKL8</accession>
<evidence type="ECO:0000313" key="2">
    <source>
        <dbReference type="EMBL" id="KAK7338106.1"/>
    </source>
</evidence>